<dbReference type="AlphaFoldDB" id="A0A2H3CPZ9"/>
<evidence type="ECO:0000313" key="1">
    <source>
        <dbReference type="EMBL" id="PBK85121.1"/>
    </source>
</evidence>
<proteinExistence type="predicted"/>
<keyword evidence="2" id="KW-1185">Reference proteome</keyword>
<gene>
    <name evidence="1" type="ORF">ARMGADRAFT_1036614</name>
</gene>
<accession>A0A2H3CPZ9</accession>
<dbReference type="Proteomes" id="UP000217790">
    <property type="component" value="Unassembled WGS sequence"/>
</dbReference>
<name>A0A2H3CPZ9_ARMGA</name>
<evidence type="ECO:0000313" key="2">
    <source>
        <dbReference type="Proteomes" id="UP000217790"/>
    </source>
</evidence>
<sequence>MLFGGVKVVKVALANGVATRNADAAGARQLTQAVIGWGRQGRRPSLHFVSAPFDYVSKTVIICKKLVWIFQNRPTSHCVDTTGCSNEHRSNFQNIMCNSFRSRLDAM</sequence>
<protein>
    <submittedName>
        <fullName evidence="1">Uncharacterized protein</fullName>
    </submittedName>
</protein>
<dbReference type="InParanoid" id="A0A2H3CPZ9"/>
<dbReference type="EMBL" id="KZ293693">
    <property type="protein sequence ID" value="PBK85121.1"/>
    <property type="molecule type" value="Genomic_DNA"/>
</dbReference>
<organism evidence="1 2">
    <name type="scientific">Armillaria gallica</name>
    <name type="common">Bulbous honey fungus</name>
    <name type="synonym">Armillaria bulbosa</name>
    <dbReference type="NCBI Taxonomy" id="47427"/>
    <lineage>
        <taxon>Eukaryota</taxon>
        <taxon>Fungi</taxon>
        <taxon>Dikarya</taxon>
        <taxon>Basidiomycota</taxon>
        <taxon>Agaricomycotina</taxon>
        <taxon>Agaricomycetes</taxon>
        <taxon>Agaricomycetidae</taxon>
        <taxon>Agaricales</taxon>
        <taxon>Marasmiineae</taxon>
        <taxon>Physalacriaceae</taxon>
        <taxon>Armillaria</taxon>
    </lineage>
</organism>
<reference evidence="2" key="1">
    <citation type="journal article" date="2017" name="Nat. Ecol. Evol.">
        <title>Genome expansion and lineage-specific genetic innovations in the forest pathogenic fungi Armillaria.</title>
        <authorList>
            <person name="Sipos G."/>
            <person name="Prasanna A.N."/>
            <person name="Walter M.C."/>
            <person name="O'Connor E."/>
            <person name="Balint B."/>
            <person name="Krizsan K."/>
            <person name="Kiss B."/>
            <person name="Hess J."/>
            <person name="Varga T."/>
            <person name="Slot J."/>
            <person name="Riley R."/>
            <person name="Boka B."/>
            <person name="Rigling D."/>
            <person name="Barry K."/>
            <person name="Lee J."/>
            <person name="Mihaltcheva S."/>
            <person name="LaButti K."/>
            <person name="Lipzen A."/>
            <person name="Waldron R."/>
            <person name="Moloney N.M."/>
            <person name="Sperisen C."/>
            <person name="Kredics L."/>
            <person name="Vagvoelgyi C."/>
            <person name="Patrignani A."/>
            <person name="Fitzpatrick D."/>
            <person name="Nagy I."/>
            <person name="Doyle S."/>
            <person name="Anderson J.B."/>
            <person name="Grigoriev I.V."/>
            <person name="Gueldener U."/>
            <person name="Muensterkoetter M."/>
            <person name="Nagy L.G."/>
        </authorList>
    </citation>
    <scope>NUCLEOTIDE SEQUENCE [LARGE SCALE GENOMIC DNA]</scope>
    <source>
        <strain evidence="2">Ar21-2</strain>
    </source>
</reference>